<feature type="compositionally biased region" description="Basic residues" evidence="1">
    <location>
        <begin position="1"/>
        <end position="11"/>
    </location>
</feature>
<feature type="compositionally biased region" description="Low complexity" evidence="1">
    <location>
        <begin position="12"/>
        <end position="23"/>
    </location>
</feature>
<accession>A0A2G5DBP7</accession>
<dbReference type="Gene3D" id="3.80.10.10">
    <property type="entry name" value="Ribonuclease Inhibitor"/>
    <property type="match status" value="1"/>
</dbReference>
<evidence type="ECO:0000256" key="1">
    <source>
        <dbReference type="SAM" id="MobiDB-lite"/>
    </source>
</evidence>
<organism evidence="3 4">
    <name type="scientific">Aquilegia coerulea</name>
    <name type="common">Rocky mountain columbine</name>
    <dbReference type="NCBI Taxonomy" id="218851"/>
    <lineage>
        <taxon>Eukaryota</taxon>
        <taxon>Viridiplantae</taxon>
        <taxon>Streptophyta</taxon>
        <taxon>Embryophyta</taxon>
        <taxon>Tracheophyta</taxon>
        <taxon>Spermatophyta</taxon>
        <taxon>Magnoliopsida</taxon>
        <taxon>Ranunculales</taxon>
        <taxon>Ranunculaceae</taxon>
        <taxon>Thalictroideae</taxon>
        <taxon>Aquilegia</taxon>
    </lineage>
</organism>
<dbReference type="EMBL" id="KZ305041">
    <property type="protein sequence ID" value="PIA40892.1"/>
    <property type="molecule type" value="Genomic_DNA"/>
</dbReference>
<sequence length="313" mass="36290">MARRRKTRTNKKLLSSSSSSKVSNEGNDDVDRLSNLPLDVLHRIFTVFNMIEVVKLSVLSKFWWGFWKTLPVIHFNADDFGNENDDYELYETFENCVEKVLRVRGNHPIHTFHAFLYYLDSSIYHIRSWIRNLVMRNVQHIYLTFDNPLFVELLDLPVSLFSSKSLISLHLKLSLNPGTWLEVPLPESIDLPRLKILNFQSVCKMSTEFLKKFTLGCPVLESLYLSFCEFEESSDHLIISSLQIQDLLIQRCIPVNNPYDFKITVSAPNLTSFTCGDLHVSDFHIENLSLLKTADLDMARRTSEDEYEEAKGI</sequence>
<dbReference type="STRING" id="218851.A0A2G5DBP7"/>
<gene>
    <name evidence="3" type="ORF">AQUCO_02400154v1</name>
</gene>
<feature type="region of interest" description="Disordered" evidence="1">
    <location>
        <begin position="1"/>
        <end position="28"/>
    </location>
</feature>
<feature type="domain" description="F-box" evidence="2">
    <location>
        <begin position="30"/>
        <end position="61"/>
    </location>
</feature>
<protein>
    <recommendedName>
        <fullName evidence="2">F-box domain-containing protein</fullName>
    </recommendedName>
</protein>
<dbReference type="Pfam" id="PF24758">
    <property type="entry name" value="LRR_At5g56370"/>
    <property type="match status" value="1"/>
</dbReference>
<dbReference type="InterPro" id="IPR032675">
    <property type="entry name" value="LRR_dom_sf"/>
</dbReference>
<evidence type="ECO:0000313" key="3">
    <source>
        <dbReference type="EMBL" id="PIA40892.1"/>
    </source>
</evidence>
<dbReference type="Pfam" id="PF00646">
    <property type="entry name" value="F-box"/>
    <property type="match status" value="1"/>
</dbReference>
<dbReference type="AlphaFoldDB" id="A0A2G5DBP7"/>
<dbReference type="InterPro" id="IPR001810">
    <property type="entry name" value="F-box_dom"/>
</dbReference>
<dbReference type="Proteomes" id="UP000230069">
    <property type="component" value="Unassembled WGS sequence"/>
</dbReference>
<dbReference type="PROSITE" id="PS50181">
    <property type="entry name" value="FBOX"/>
    <property type="match status" value="1"/>
</dbReference>
<dbReference type="InParanoid" id="A0A2G5DBP7"/>
<dbReference type="InterPro" id="IPR055411">
    <property type="entry name" value="LRR_FXL15/At3g58940/PEG3-like"/>
</dbReference>
<dbReference type="SUPFAM" id="SSF81383">
    <property type="entry name" value="F-box domain"/>
    <property type="match status" value="1"/>
</dbReference>
<keyword evidence="4" id="KW-1185">Reference proteome</keyword>
<name>A0A2G5DBP7_AQUCA</name>
<dbReference type="InterPro" id="IPR036047">
    <property type="entry name" value="F-box-like_dom_sf"/>
</dbReference>
<dbReference type="PANTHER" id="PTHR31900:SF30">
    <property type="entry name" value="SUPERFAMILY PROTEIN, PUTATIVE-RELATED"/>
    <property type="match status" value="1"/>
</dbReference>
<dbReference type="SUPFAM" id="SSF52047">
    <property type="entry name" value="RNI-like"/>
    <property type="match status" value="1"/>
</dbReference>
<proteinExistence type="predicted"/>
<reference evidence="3 4" key="1">
    <citation type="submission" date="2017-09" db="EMBL/GenBank/DDBJ databases">
        <title>WGS assembly of Aquilegia coerulea Goldsmith.</title>
        <authorList>
            <person name="Hodges S."/>
            <person name="Kramer E."/>
            <person name="Nordborg M."/>
            <person name="Tomkins J."/>
            <person name="Borevitz J."/>
            <person name="Derieg N."/>
            <person name="Yan J."/>
            <person name="Mihaltcheva S."/>
            <person name="Hayes R.D."/>
            <person name="Rokhsar D."/>
        </authorList>
    </citation>
    <scope>NUCLEOTIDE SEQUENCE [LARGE SCALE GENOMIC DNA]</scope>
    <source>
        <strain evidence="4">cv. Goldsmith</strain>
    </source>
</reference>
<dbReference type="OrthoDB" id="1084365at2759"/>
<dbReference type="InterPro" id="IPR050232">
    <property type="entry name" value="FBL13/AtMIF1-like"/>
</dbReference>
<evidence type="ECO:0000313" key="4">
    <source>
        <dbReference type="Proteomes" id="UP000230069"/>
    </source>
</evidence>
<evidence type="ECO:0000259" key="2">
    <source>
        <dbReference type="PROSITE" id="PS50181"/>
    </source>
</evidence>
<dbReference type="PANTHER" id="PTHR31900">
    <property type="entry name" value="F-BOX/RNI SUPERFAMILY PROTEIN-RELATED"/>
    <property type="match status" value="1"/>
</dbReference>